<feature type="compositionally biased region" description="Polar residues" evidence="1">
    <location>
        <begin position="10"/>
        <end position="23"/>
    </location>
</feature>
<dbReference type="Gene3D" id="3.40.50.150">
    <property type="entry name" value="Vaccinia Virus protein VP39"/>
    <property type="match status" value="1"/>
</dbReference>
<evidence type="ECO:0000256" key="1">
    <source>
        <dbReference type="SAM" id="MobiDB-lite"/>
    </source>
</evidence>
<sequence length="306" mass="33787">MRKPQLPAAQRQTKLSAFTQPKSKQPDPAPVPSRADRAAQGPEGAKVAELAAAVDVEGEEGKFGDEELAAAARDMGLTRCEFQGAGNEKATRSLKEAVLFYESFLDEVVVALPKLLSFCEWNTECQAELETLACGIEQNTCIFTDIAQFFRPELYEVLEELKKKPSMAVEVLSPLLAAQSAMRRKAHCARHSKLCFIGTARMHTAGSSCTAHSKQGKQLGLADPNVLHLLAWIGLRLEVQEYEISLENVESFPSHILERLLGKYYVIESQVMDPRMFGNLGSTAKQFLQDLFSSQARQSLIIASLR</sequence>
<name>A0AA36J9S6_9DINO</name>
<evidence type="ECO:0000313" key="2">
    <source>
        <dbReference type="EMBL" id="CAJ1402243.1"/>
    </source>
</evidence>
<protein>
    <submittedName>
        <fullName evidence="2">Uncharacterized protein</fullName>
    </submittedName>
</protein>
<dbReference type="InterPro" id="IPR029063">
    <property type="entry name" value="SAM-dependent_MTases_sf"/>
</dbReference>
<gene>
    <name evidence="2" type="ORF">EVOR1521_LOCUS25176</name>
</gene>
<dbReference type="Proteomes" id="UP001178507">
    <property type="component" value="Unassembled WGS sequence"/>
</dbReference>
<dbReference type="SUPFAM" id="SSF53335">
    <property type="entry name" value="S-adenosyl-L-methionine-dependent methyltransferases"/>
    <property type="match status" value="1"/>
</dbReference>
<comment type="caution">
    <text evidence="2">The sequence shown here is derived from an EMBL/GenBank/DDBJ whole genome shotgun (WGS) entry which is preliminary data.</text>
</comment>
<dbReference type="EMBL" id="CAUJNA010003445">
    <property type="protein sequence ID" value="CAJ1402243.1"/>
    <property type="molecule type" value="Genomic_DNA"/>
</dbReference>
<organism evidence="2 3">
    <name type="scientific">Effrenium voratum</name>
    <dbReference type="NCBI Taxonomy" id="2562239"/>
    <lineage>
        <taxon>Eukaryota</taxon>
        <taxon>Sar</taxon>
        <taxon>Alveolata</taxon>
        <taxon>Dinophyceae</taxon>
        <taxon>Suessiales</taxon>
        <taxon>Symbiodiniaceae</taxon>
        <taxon>Effrenium</taxon>
    </lineage>
</organism>
<keyword evidence="3" id="KW-1185">Reference proteome</keyword>
<proteinExistence type="predicted"/>
<accession>A0AA36J9S6</accession>
<reference evidence="2" key="1">
    <citation type="submission" date="2023-08" db="EMBL/GenBank/DDBJ databases">
        <authorList>
            <person name="Chen Y."/>
            <person name="Shah S."/>
            <person name="Dougan E. K."/>
            <person name="Thang M."/>
            <person name="Chan C."/>
        </authorList>
    </citation>
    <scope>NUCLEOTIDE SEQUENCE</scope>
</reference>
<evidence type="ECO:0000313" key="3">
    <source>
        <dbReference type="Proteomes" id="UP001178507"/>
    </source>
</evidence>
<feature type="region of interest" description="Disordered" evidence="1">
    <location>
        <begin position="1"/>
        <end position="44"/>
    </location>
</feature>
<dbReference type="AlphaFoldDB" id="A0AA36J9S6"/>